<dbReference type="GO" id="GO:0004324">
    <property type="term" value="F:ferredoxin-NADP+ reductase activity"/>
    <property type="evidence" value="ECO:0007669"/>
    <property type="project" value="UniProtKB-EC"/>
</dbReference>
<dbReference type="InterPro" id="IPR033892">
    <property type="entry name" value="FNR_bac"/>
</dbReference>
<evidence type="ECO:0000313" key="12">
    <source>
        <dbReference type="Proteomes" id="UP000195569"/>
    </source>
</evidence>
<feature type="domain" description="FAD-binding FR-type" evidence="10">
    <location>
        <begin position="35"/>
        <end position="135"/>
    </location>
</feature>
<keyword evidence="6" id="KW-0274">FAD</keyword>
<dbReference type="InterPro" id="IPR008333">
    <property type="entry name" value="Cbr1-like_FAD-bd_dom"/>
</dbReference>
<comment type="cofactor">
    <cofactor evidence="1">
        <name>FAD</name>
        <dbReference type="ChEBI" id="CHEBI:57692"/>
    </cofactor>
</comment>
<keyword evidence="7" id="KW-0521">NADP</keyword>
<accession>A0A1N7RJ15</accession>
<evidence type="ECO:0000256" key="6">
    <source>
        <dbReference type="ARBA" id="ARBA00022827"/>
    </source>
</evidence>
<evidence type="ECO:0000256" key="5">
    <source>
        <dbReference type="ARBA" id="ARBA00022741"/>
    </source>
</evidence>
<evidence type="ECO:0000313" key="11">
    <source>
        <dbReference type="EMBL" id="SIT35075.1"/>
    </source>
</evidence>
<comment type="caution">
    <text evidence="11">The sequence shown here is derived from an EMBL/GenBank/DDBJ whole genome shotgun (WGS) entry which is preliminary data.</text>
</comment>
<dbReference type="PANTHER" id="PTHR47878">
    <property type="entry name" value="OXIDOREDUCTASE FAD/NAD(P)-BINDING DOMAIN PROTEIN"/>
    <property type="match status" value="1"/>
</dbReference>
<evidence type="ECO:0000256" key="3">
    <source>
        <dbReference type="ARBA" id="ARBA00013223"/>
    </source>
</evidence>
<dbReference type="GO" id="GO:0000166">
    <property type="term" value="F:nucleotide binding"/>
    <property type="evidence" value="ECO:0007669"/>
    <property type="project" value="UniProtKB-KW"/>
</dbReference>
<keyword evidence="5" id="KW-0547">Nucleotide-binding</keyword>
<keyword evidence="4" id="KW-0285">Flavoprotein</keyword>
<dbReference type="InterPro" id="IPR001433">
    <property type="entry name" value="OxRdtase_FAD/NAD-bd"/>
</dbReference>
<sequence length="289" mass="32676">MPTSLPTGDDASPLPCRPRFLCGRPCFRTIEEAMSNLNPQTVLSVHHWTDTLFSFTCTRDASFRFENGQFTMVGLEVDGKPLIRAYSMASANYEENLEFLSIKVQDGPLTSRLQHLKVGDQVLIGKKPTGTLMADNLLPGKTLWLLSTGTGLAPFMSIIKDPDIYDRYEKVVLTHTCRFVDELAYKEYITDHLPAHEHIGELIRDKLVYYPTVTREAFANRGRITDLIETKKLFDDLDLPHFSLENDRVMLCGSPHMLRDTRELLDSMGFQEGSNNSPGHYVVEKAFVG</sequence>
<dbReference type="GO" id="GO:0034599">
    <property type="term" value="P:cellular response to oxidative stress"/>
    <property type="evidence" value="ECO:0007669"/>
    <property type="project" value="TreeGrafter"/>
</dbReference>
<dbReference type="InterPro" id="IPR017938">
    <property type="entry name" value="Riboflavin_synthase-like_b-brl"/>
</dbReference>
<dbReference type="Proteomes" id="UP000195569">
    <property type="component" value="Unassembled WGS sequence"/>
</dbReference>
<dbReference type="Gene3D" id="2.40.30.10">
    <property type="entry name" value="Translation factors"/>
    <property type="match status" value="1"/>
</dbReference>
<dbReference type="SUPFAM" id="SSF52343">
    <property type="entry name" value="Ferredoxin reductase-like, C-terminal NADP-linked domain"/>
    <property type="match status" value="1"/>
</dbReference>
<dbReference type="PANTHER" id="PTHR47878:SF1">
    <property type="entry name" value="FLAVODOXIN_FERREDOXIN--NADP REDUCTASE"/>
    <property type="match status" value="1"/>
</dbReference>
<dbReference type="Gene3D" id="3.40.50.80">
    <property type="entry name" value="Nucleotide-binding domain of ferredoxin-NADP reductase (FNR) module"/>
    <property type="match status" value="1"/>
</dbReference>
<evidence type="ECO:0000256" key="8">
    <source>
        <dbReference type="ARBA" id="ARBA00023002"/>
    </source>
</evidence>
<dbReference type="EMBL" id="CYGY02000002">
    <property type="protein sequence ID" value="SIT35075.1"/>
    <property type="molecule type" value="Genomic_DNA"/>
</dbReference>
<dbReference type="InterPro" id="IPR039261">
    <property type="entry name" value="FNR_nucleotide-bd"/>
</dbReference>
<comment type="catalytic activity">
    <reaction evidence="9">
        <text>2 reduced [2Fe-2S]-[ferredoxin] + NADP(+) + H(+) = 2 oxidized [2Fe-2S]-[ferredoxin] + NADPH</text>
        <dbReference type="Rhea" id="RHEA:20125"/>
        <dbReference type="Rhea" id="RHEA-COMP:10000"/>
        <dbReference type="Rhea" id="RHEA-COMP:10001"/>
        <dbReference type="ChEBI" id="CHEBI:15378"/>
        <dbReference type="ChEBI" id="CHEBI:33737"/>
        <dbReference type="ChEBI" id="CHEBI:33738"/>
        <dbReference type="ChEBI" id="CHEBI:57783"/>
        <dbReference type="ChEBI" id="CHEBI:58349"/>
        <dbReference type="EC" id="1.18.1.2"/>
    </reaction>
</comment>
<evidence type="ECO:0000259" key="10">
    <source>
        <dbReference type="PROSITE" id="PS51384"/>
    </source>
</evidence>
<organism evidence="11 12">
    <name type="scientific">Paraburkholderia piptadeniae</name>
    <dbReference type="NCBI Taxonomy" id="1701573"/>
    <lineage>
        <taxon>Bacteria</taxon>
        <taxon>Pseudomonadati</taxon>
        <taxon>Pseudomonadota</taxon>
        <taxon>Betaproteobacteria</taxon>
        <taxon>Burkholderiales</taxon>
        <taxon>Burkholderiaceae</taxon>
        <taxon>Paraburkholderia</taxon>
    </lineage>
</organism>
<evidence type="ECO:0000256" key="7">
    <source>
        <dbReference type="ARBA" id="ARBA00022857"/>
    </source>
</evidence>
<dbReference type="SUPFAM" id="SSF63380">
    <property type="entry name" value="Riboflavin synthase domain-like"/>
    <property type="match status" value="1"/>
</dbReference>
<dbReference type="Pfam" id="PF00970">
    <property type="entry name" value="FAD_binding_6"/>
    <property type="match status" value="1"/>
</dbReference>
<gene>
    <name evidence="11" type="primary">fpr</name>
    <name evidence="11" type="ORF">BN2476_20006</name>
</gene>
<evidence type="ECO:0000256" key="4">
    <source>
        <dbReference type="ARBA" id="ARBA00022630"/>
    </source>
</evidence>
<dbReference type="FunFam" id="2.40.30.10:FF:000018">
    <property type="entry name" value="Ferredoxin--NADP(+) reductase"/>
    <property type="match status" value="1"/>
</dbReference>
<protein>
    <recommendedName>
        <fullName evidence="3">ferredoxin--NADP(+) reductase</fullName>
        <ecNumber evidence="3">1.18.1.2</ecNumber>
    </recommendedName>
</protein>
<keyword evidence="8 11" id="KW-0560">Oxidoreductase</keyword>
<comment type="similarity">
    <text evidence="2">Belongs to the ferredoxin--NADP reductase type 1 family.</text>
</comment>
<proteinExistence type="inferred from homology"/>
<dbReference type="InterPro" id="IPR051930">
    <property type="entry name" value="FNR_type-1"/>
</dbReference>
<reference evidence="11" key="1">
    <citation type="submission" date="2016-12" db="EMBL/GenBank/DDBJ databases">
        <authorList>
            <person name="Moulin L."/>
        </authorList>
    </citation>
    <scope>NUCLEOTIDE SEQUENCE [LARGE SCALE GENOMIC DNA]</scope>
    <source>
        <strain evidence="11">STM 7183</strain>
    </source>
</reference>
<dbReference type="CDD" id="cd06195">
    <property type="entry name" value="FNR1"/>
    <property type="match status" value="1"/>
</dbReference>
<dbReference type="Pfam" id="PF00175">
    <property type="entry name" value="NAD_binding_1"/>
    <property type="match status" value="1"/>
</dbReference>
<evidence type="ECO:0000256" key="2">
    <source>
        <dbReference type="ARBA" id="ARBA00008312"/>
    </source>
</evidence>
<dbReference type="PROSITE" id="PS51384">
    <property type="entry name" value="FAD_FR"/>
    <property type="match status" value="1"/>
</dbReference>
<dbReference type="GO" id="GO:0042167">
    <property type="term" value="P:heme catabolic process"/>
    <property type="evidence" value="ECO:0007669"/>
    <property type="project" value="TreeGrafter"/>
</dbReference>
<evidence type="ECO:0000256" key="9">
    <source>
        <dbReference type="ARBA" id="ARBA00047776"/>
    </source>
</evidence>
<keyword evidence="12" id="KW-1185">Reference proteome</keyword>
<evidence type="ECO:0000256" key="1">
    <source>
        <dbReference type="ARBA" id="ARBA00001974"/>
    </source>
</evidence>
<name>A0A1N7RJ15_9BURK</name>
<dbReference type="InterPro" id="IPR017927">
    <property type="entry name" value="FAD-bd_FR_type"/>
</dbReference>
<dbReference type="AlphaFoldDB" id="A0A1N7RJ15"/>
<dbReference type="EC" id="1.18.1.2" evidence="3"/>